<dbReference type="OrthoDB" id="2963106at2759"/>
<accession>A0A0D0BBN4</accession>
<proteinExistence type="predicted"/>
<evidence type="ECO:0000313" key="1">
    <source>
        <dbReference type="EMBL" id="KIK61135.1"/>
    </source>
</evidence>
<dbReference type="AlphaFoldDB" id="A0A0D0BBN4"/>
<gene>
    <name evidence="1" type="ORF">GYMLUDRAFT_243807</name>
</gene>
<keyword evidence="2" id="KW-1185">Reference proteome</keyword>
<dbReference type="Proteomes" id="UP000053593">
    <property type="component" value="Unassembled WGS sequence"/>
</dbReference>
<protein>
    <submittedName>
        <fullName evidence="1">Uncharacterized protein</fullName>
    </submittedName>
</protein>
<sequence length="152" mass="17376">MEWDFNKSSHSSRTRYVPGTVDPTLRIPVDRSVDLTLKEWDIIVWMRAHPKEPFIIDAGSNIHPLDERPMSRRNGSSRFLATRTQHQNSFVSGLINNEPVRIERGIETSTGSETRTRHRNDISSISFSVINSLRSRRGINPGGLVFHNIDIL</sequence>
<name>A0A0D0BBN4_9AGAR</name>
<evidence type="ECO:0000313" key="2">
    <source>
        <dbReference type="Proteomes" id="UP000053593"/>
    </source>
</evidence>
<dbReference type="EMBL" id="KN834772">
    <property type="protein sequence ID" value="KIK61135.1"/>
    <property type="molecule type" value="Genomic_DNA"/>
</dbReference>
<dbReference type="HOGENOM" id="CLU_1722578_0_0_1"/>
<organism evidence="1 2">
    <name type="scientific">Collybiopsis luxurians FD-317 M1</name>
    <dbReference type="NCBI Taxonomy" id="944289"/>
    <lineage>
        <taxon>Eukaryota</taxon>
        <taxon>Fungi</taxon>
        <taxon>Dikarya</taxon>
        <taxon>Basidiomycota</taxon>
        <taxon>Agaricomycotina</taxon>
        <taxon>Agaricomycetes</taxon>
        <taxon>Agaricomycetidae</taxon>
        <taxon>Agaricales</taxon>
        <taxon>Marasmiineae</taxon>
        <taxon>Omphalotaceae</taxon>
        <taxon>Collybiopsis</taxon>
        <taxon>Collybiopsis luxurians</taxon>
    </lineage>
</organism>
<reference evidence="1 2" key="1">
    <citation type="submission" date="2014-04" db="EMBL/GenBank/DDBJ databases">
        <title>Evolutionary Origins and Diversification of the Mycorrhizal Mutualists.</title>
        <authorList>
            <consortium name="DOE Joint Genome Institute"/>
            <consortium name="Mycorrhizal Genomics Consortium"/>
            <person name="Kohler A."/>
            <person name="Kuo A."/>
            <person name="Nagy L.G."/>
            <person name="Floudas D."/>
            <person name="Copeland A."/>
            <person name="Barry K.W."/>
            <person name="Cichocki N."/>
            <person name="Veneault-Fourrey C."/>
            <person name="LaButti K."/>
            <person name="Lindquist E.A."/>
            <person name="Lipzen A."/>
            <person name="Lundell T."/>
            <person name="Morin E."/>
            <person name="Murat C."/>
            <person name="Riley R."/>
            <person name="Ohm R."/>
            <person name="Sun H."/>
            <person name="Tunlid A."/>
            <person name="Henrissat B."/>
            <person name="Grigoriev I.V."/>
            <person name="Hibbett D.S."/>
            <person name="Martin F."/>
        </authorList>
    </citation>
    <scope>NUCLEOTIDE SEQUENCE [LARGE SCALE GENOMIC DNA]</scope>
    <source>
        <strain evidence="1 2">FD-317 M1</strain>
    </source>
</reference>